<sequence length="300" mass="34135">MSRATIRQHHFFTPTAPVEEVKQDTDADYYPECTQRAPAEEVMQVWDVDCYPDPECPPPASAVEMKEDPDADRHPGADPDTDDDQECAPPPPASQSHFAKFENFKPDDGAAFDDEFARLASSQDWVAGSQEYTRERTIAMREEIKRHFFSQQPATIKEEEEEEGDQPLELTNEDKLRGYQALCAEVGILPSDKMDECIKQLKSKLVNIVDLIDVRRTGKKVEVWPWERFQEFCEYTLEDEHRISIDEAKKNGGFLTALLQKIRNRGGPGSRRRRRGPTRKDGSGGFGSRIVSGRVVKTEN</sequence>
<keyword evidence="3" id="KW-1185">Reference proteome</keyword>
<evidence type="ECO:0000256" key="1">
    <source>
        <dbReference type="SAM" id="MobiDB-lite"/>
    </source>
</evidence>
<gene>
    <name evidence="2" type="ORF">B0T24DRAFT_633730</name>
</gene>
<dbReference type="AlphaFoldDB" id="A0AAE0N1J7"/>
<feature type="region of interest" description="Disordered" evidence="1">
    <location>
        <begin position="53"/>
        <end position="99"/>
    </location>
</feature>
<comment type="caution">
    <text evidence="2">The sequence shown here is derived from an EMBL/GenBank/DDBJ whole genome shotgun (WGS) entry which is preliminary data.</text>
</comment>
<evidence type="ECO:0000313" key="2">
    <source>
        <dbReference type="EMBL" id="KAK3366825.1"/>
    </source>
</evidence>
<reference evidence="2" key="2">
    <citation type="submission" date="2023-06" db="EMBL/GenBank/DDBJ databases">
        <authorList>
            <consortium name="Lawrence Berkeley National Laboratory"/>
            <person name="Haridas S."/>
            <person name="Hensen N."/>
            <person name="Bonometti L."/>
            <person name="Westerberg I."/>
            <person name="Brannstrom I.O."/>
            <person name="Guillou S."/>
            <person name="Cros-Aarteil S."/>
            <person name="Calhoun S."/>
            <person name="Kuo A."/>
            <person name="Mondo S."/>
            <person name="Pangilinan J."/>
            <person name="Riley R."/>
            <person name="Labutti K."/>
            <person name="Andreopoulos B."/>
            <person name="Lipzen A."/>
            <person name="Chen C."/>
            <person name="Yanf M."/>
            <person name="Daum C."/>
            <person name="Ng V."/>
            <person name="Clum A."/>
            <person name="Steindorff A."/>
            <person name="Ohm R."/>
            <person name="Martin F."/>
            <person name="Silar P."/>
            <person name="Natvig D."/>
            <person name="Lalanne C."/>
            <person name="Gautier V."/>
            <person name="Ament-Velasquez S.L."/>
            <person name="Kruys A."/>
            <person name="Hutchinson M.I."/>
            <person name="Powell A.J."/>
            <person name="Barry K."/>
            <person name="Miller A.N."/>
            <person name="Grigoriev I.V."/>
            <person name="Debuchy R."/>
            <person name="Gladieux P."/>
            <person name="Thoren M.H."/>
            <person name="Johannesson H."/>
        </authorList>
    </citation>
    <scope>NUCLEOTIDE SEQUENCE</scope>
    <source>
        <strain evidence="2">CBS 958.72</strain>
    </source>
</reference>
<accession>A0AAE0N1J7</accession>
<reference evidence="2" key="1">
    <citation type="journal article" date="2023" name="Mol. Phylogenet. Evol.">
        <title>Genome-scale phylogeny and comparative genomics of the fungal order Sordariales.</title>
        <authorList>
            <person name="Hensen N."/>
            <person name="Bonometti L."/>
            <person name="Westerberg I."/>
            <person name="Brannstrom I.O."/>
            <person name="Guillou S."/>
            <person name="Cros-Aarteil S."/>
            <person name="Calhoun S."/>
            <person name="Haridas S."/>
            <person name="Kuo A."/>
            <person name="Mondo S."/>
            <person name="Pangilinan J."/>
            <person name="Riley R."/>
            <person name="LaButti K."/>
            <person name="Andreopoulos B."/>
            <person name="Lipzen A."/>
            <person name="Chen C."/>
            <person name="Yan M."/>
            <person name="Daum C."/>
            <person name="Ng V."/>
            <person name="Clum A."/>
            <person name="Steindorff A."/>
            <person name="Ohm R.A."/>
            <person name="Martin F."/>
            <person name="Silar P."/>
            <person name="Natvig D.O."/>
            <person name="Lalanne C."/>
            <person name="Gautier V."/>
            <person name="Ament-Velasquez S.L."/>
            <person name="Kruys A."/>
            <person name="Hutchinson M.I."/>
            <person name="Powell A.J."/>
            <person name="Barry K."/>
            <person name="Miller A.N."/>
            <person name="Grigoriev I.V."/>
            <person name="Debuchy R."/>
            <person name="Gladieux P."/>
            <person name="Hiltunen Thoren M."/>
            <person name="Johannesson H."/>
        </authorList>
    </citation>
    <scope>NUCLEOTIDE SEQUENCE</scope>
    <source>
        <strain evidence="2">CBS 958.72</strain>
    </source>
</reference>
<dbReference type="Proteomes" id="UP001287356">
    <property type="component" value="Unassembled WGS sequence"/>
</dbReference>
<evidence type="ECO:0000313" key="3">
    <source>
        <dbReference type="Proteomes" id="UP001287356"/>
    </source>
</evidence>
<feature type="region of interest" description="Disordered" evidence="1">
    <location>
        <begin position="264"/>
        <end position="292"/>
    </location>
</feature>
<feature type="compositionally biased region" description="Basic and acidic residues" evidence="1">
    <location>
        <begin position="64"/>
        <end position="77"/>
    </location>
</feature>
<dbReference type="EMBL" id="JAULSN010000007">
    <property type="protein sequence ID" value="KAK3366825.1"/>
    <property type="molecule type" value="Genomic_DNA"/>
</dbReference>
<proteinExistence type="predicted"/>
<organism evidence="2 3">
    <name type="scientific">Lasiosphaeria ovina</name>
    <dbReference type="NCBI Taxonomy" id="92902"/>
    <lineage>
        <taxon>Eukaryota</taxon>
        <taxon>Fungi</taxon>
        <taxon>Dikarya</taxon>
        <taxon>Ascomycota</taxon>
        <taxon>Pezizomycotina</taxon>
        <taxon>Sordariomycetes</taxon>
        <taxon>Sordariomycetidae</taxon>
        <taxon>Sordariales</taxon>
        <taxon>Lasiosphaeriaceae</taxon>
        <taxon>Lasiosphaeria</taxon>
    </lineage>
</organism>
<protein>
    <submittedName>
        <fullName evidence="2">Uncharacterized protein</fullName>
    </submittedName>
</protein>
<dbReference type="PANTHER" id="PTHR38846:SF1">
    <property type="entry name" value="C3H1-TYPE DOMAIN-CONTAINING PROTEIN"/>
    <property type="match status" value="1"/>
</dbReference>
<dbReference type="PANTHER" id="PTHR38846">
    <property type="entry name" value="C3H1-TYPE DOMAIN-CONTAINING PROTEIN"/>
    <property type="match status" value="1"/>
</dbReference>
<name>A0AAE0N1J7_9PEZI</name>